<comment type="similarity">
    <text evidence="1">Belongs to the PhzF family.</text>
</comment>
<dbReference type="Proteomes" id="UP000664056">
    <property type="component" value="Unassembled WGS sequence"/>
</dbReference>
<dbReference type="SUPFAM" id="SSF54506">
    <property type="entry name" value="Diaminopimelate epimerase-like"/>
    <property type="match status" value="1"/>
</dbReference>
<feature type="active site" evidence="3">
    <location>
        <position position="47"/>
    </location>
</feature>
<evidence type="ECO:0000256" key="1">
    <source>
        <dbReference type="ARBA" id="ARBA00008270"/>
    </source>
</evidence>
<organism evidence="4 5">
    <name type="scientific">Vibrio vulnificus</name>
    <dbReference type="NCBI Taxonomy" id="672"/>
    <lineage>
        <taxon>Bacteria</taxon>
        <taxon>Pseudomonadati</taxon>
        <taxon>Pseudomonadota</taxon>
        <taxon>Gammaproteobacteria</taxon>
        <taxon>Vibrionales</taxon>
        <taxon>Vibrionaceae</taxon>
        <taxon>Vibrio</taxon>
    </lineage>
</organism>
<dbReference type="Gene3D" id="3.10.310.10">
    <property type="entry name" value="Diaminopimelate Epimerase, Chain A, domain 1"/>
    <property type="match status" value="2"/>
</dbReference>
<dbReference type="PANTHER" id="PTHR13774:SF39">
    <property type="entry name" value="BIOSYNTHESIS PROTEIN, PUTATIVE-RELATED"/>
    <property type="match status" value="1"/>
</dbReference>
<gene>
    <name evidence="4" type="ORF">J0J18_12305</name>
</gene>
<name>A0AAW4HAE1_VIBVL</name>
<dbReference type="AlphaFoldDB" id="A0AAW4HAE1"/>
<keyword evidence="2" id="KW-0413">Isomerase</keyword>
<dbReference type="GO" id="GO:0016853">
    <property type="term" value="F:isomerase activity"/>
    <property type="evidence" value="ECO:0007669"/>
    <property type="project" value="UniProtKB-KW"/>
</dbReference>
<evidence type="ECO:0000256" key="2">
    <source>
        <dbReference type="ARBA" id="ARBA00023235"/>
    </source>
</evidence>
<dbReference type="InterPro" id="IPR003719">
    <property type="entry name" value="Phenazine_PhzF-like"/>
</dbReference>
<dbReference type="NCBIfam" id="TIGR00654">
    <property type="entry name" value="PhzF_family"/>
    <property type="match status" value="1"/>
</dbReference>
<evidence type="ECO:0000256" key="3">
    <source>
        <dbReference type="PIRSR" id="PIRSR016184-1"/>
    </source>
</evidence>
<sequence>MKAIEAFLVSSFIKNGTGGNPAGVVLHAEALSNEEKLKIAQAVGYSETAFVSRDDEVDFDVSFFTVTDEVDFCGHATLAVFSVLYQENIINAGRYVQRTKAGLLGVTIETNGQITMEQALPEYRGELSYEVISTLIGIAPEVIRSTQLPVEVVSTGLPDIIVPLPNGYLDSIEINEELTRHFCKEHEVVGIHAFELYEQNADMTASCRNFAPLFGIAEESATGSASGALACYLTKHLRSADTHHFVFEQGRAMHCISRITASTESDKQGITKVRVGGFARTIGRQSINI</sequence>
<comment type="caution">
    <text evidence="4">The sequence shown here is derived from an EMBL/GenBank/DDBJ whole genome shotgun (WGS) entry which is preliminary data.</text>
</comment>
<protein>
    <submittedName>
        <fullName evidence="4">PhzF family phenazine biosynthesis protein</fullName>
    </submittedName>
</protein>
<dbReference type="Pfam" id="PF02567">
    <property type="entry name" value="PhzC-PhzF"/>
    <property type="match status" value="1"/>
</dbReference>
<evidence type="ECO:0000313" key="4">
    <source>
        <dbReference type="EMBL" id="MBN8122518.1"/>
    </source>
</evidence>
<dbReference type="EMBL" id="JAFKOQ010000006">
    <property type="protein sequence ID" value="MBN8122518.1"/>
    <property type="molecule type" value="Genomic_DNA"/>
</dbReference>
<dbReference type="PIRSF" id="PIRSF016184">
    <property type="entry name" value="PhzC_PhzF"/>
    <property type="match status" value="1"/>
</dbReference>
<proteinExistence type="inferred from homology"/>
<accession>A0AAW4HAE1</accession>
<evidence type="ECO:0000313" key="5">
    <source>
        <dbReference type="Proteomes" id="UP000664056"/>
    </source>
</evidence>
<reference evidence="4" key="1">
    <citation type="submission" date="2021-03" db="EMBL/GenBank/DDBJ databases">
        <title>Study of the foodborne Vibrio vulnificus isolates from China.</title>
        <authorList>
            <person name="Zheng Z."/>
            <person name="Ye L."/>
        </authorList>
    </citation>
    <scope>NUCLEOTIDE SEQUENCE</scope>
    <source>
        <strain evidence="4">Vv1582</strain>
    </source>
</reference>
<dbReference type="GO" id="GO:0005737">
    <property type="term" value="C:cytoplasm"/>
    <property type="evidence" value="ECO:0007669"/>
    <property type="project" value="TreeGrafter"/>
</dbReference>
<dbReference type="PANTHER" id="PTHR13774">
    <property type="entry name" value="PHENAZINE BIOSYNTHESIS PROTEIN"/>
    <property type="match status" value="1"/>
</dbReference>